<dbReference type="AlphaFoldDB" id="L1J2Z5"/>
<evidence type="ECO:0000313" key="4">
    <source>
        <dbReference type="Proteomes" id="UP000011087"/>
    </source>
</evidence>
<dbReference type="RefSeq" id="XP_005829489.1">
    <property type="nucleotide sequence ID" value="XM_005829432.1"/>
</dbReference>
<keyword evidence="4" id="KW-1185">Reference proteome</keyword>
<protein>
    <submittedName>
        <fullName evidence="2 3">Uncharacterized protein</fullName>
    </submittedName>
</protein>
<evidence type="ECO:0000313" key="2">
    <source>
        <dbReference type="EMBL" id="EKX42509.1"/>
    </source>
</evidence>
<dbReference type="HOGENOM" id="CLU_294658_0_0_1"/>
<dbReference type="EnsemblProtists" id="EKX42509">
    <property type="protein sequence ID" value="EKX42509"/>
    <property type="gene ID" value="GUITHDRAFT_111484"/>
</dbReference>
<feature type="chain" id="PRO_5008770834" evidence="1">
    <location>
        <begin position="25"/>
        <end position="1029"/>
    </location>
</feature>
<feature type="signal peptide" evidence="1">
    <location>
        <begin position="1"/>
        <end position="24"/>
    </location>
</feature>
<sequence>MTFSMASQALLFALLVASASHCDGACSWIGAGLSWRFSTDSSRQLSLVVNGAWSKNCSGSFAYTVTYQPSSLKPANGSESAINGKLIGKTNQEFSWYASVNNVPDEATSGVITVDLGSDTLNSNIVLCCKSCPSTNPQSCSASSIKNFYSAYFSLPWRIVRSSAGPSYVTLHVTDMDGHFVKVADNVNGGNVRTFSTSEAAWNFTLSSIPSGVSKVRFTATDLPFVDLEPSDNQISYAVGNSGSSSTEAIIYIDDQTACTASQIPFLTSYSPSKADCIWNDNSHADCLVKLQANVTTTTGSSLSIQPADGYCVACALKTESDFPACEGRCTYIPPSTLNCLPTLTTADIGKSYVFCYVAVATYSPGTCVSKPICFRMNIIGHSPVFESPGSSLQGPGNVPYPACLGAPLGLNLIASDSDAGEQVRIFVDDASPGPGSFFSDLAGPANGCGKFGAFNAGRSGDNMNQIVARVLYNASLDSSINASLSPNVSFSASNRASQTILFKLDEKGGSAVLFDNHSLTGMTRRALILNTKRTVCAHAYDNSRFRYRRWANREYENLYFHNLGSYVTTQCWNIMPQAPPVFVTSPEGCLPVRLGTTITYPCSPFTEPSMFDYDFTEGLHVRARLQIPVGFKVELNLRAMDPNPEDHVQILILDNPGLPPTGVSVERSTCVAPSPSTTTFCSTCDSLCHSSCNVAQRKITWTPDNADMGKKFRLCAVATDDSTACAGRLPDASSRGWNGERYCVELELVQLKFEWAGSLVDWMVKSTEPLQALVGCTLSLDLTPILQLADYSAQGSVIWENATSHNVVLETVQSGSTSTFLFKPARGSEGRLVTACFAVGSTSLSFSSKGICREDGNKNCAVDADCGTGRCSDVCVNVLVEKCRYCVSKENVLGELLGTFGLKTNWMRVWTLNADSRLNLGTFCEDYLDCERNSTNSVPVISDRSVLASSVSPFQKVALWVGTMYSTDNEEAARTVSCRFRTAFKDLQMMNPELPMSSLDFTISPHSPVCVPSCSVGPSPEEKALMGC</sequence>
<dbReference type="KEGG" id="gtt:GUITHDRAFT_111484"/>
<evidence type="ECO:0000256" key="1">
    <source>
        <dbReference type="SAM" id="SignalP"/>
    </source>
</evidence>
<reference evidence="4" key="2">
    <citation type="submission" date="2012-11" db="EMBL/GenBank/DDBJ databases">
        <authorList>
            <person name="Kuo A."/>
            <person name="Curtis B.A."/>
            <person name="Tanifuji G."/>
            <person name="Burki F."/>
            <person name="Gruber A."/>
            <person name="Irimia M."/>
            <person name="Maruyama S."/>
            <person name="Arias M.C."/>
            <person name="Ball S.G."/>
            <person name="Gile G.H."/>
            <person name="Hirakawa Y."/>
            <person name="Hopkins J.F."/>
            <person name="Rensing S.A."/>
            <person name="Schmutz J."/>
            <person name="Symeonidi A."/>
            <person name="Elias M."/>
            <person name="Eveleigh R.J."/>
            <person name="Herman E.K."/>
            <person name="Klute M.J."/>
            <person name="Nakayama T."/>
            <person name="Obornik M."/>
            <person name="Reyes-Prieto A."/>
            <person name="Armbrust E.V."/>
            <person name="Aves S.J."/>
            <person name="Beiko R.G."/>
            <person name="Coutinho P."/>
            <person name="Dacks J.B."/>
            <person name="Durnford D.G."/>
            <person name="Fast N.M."/>
            <person name="Green B.R."/>
            <person name="Grisdale C."/>
            <person name="Hempe F."/>
            <person name="Henrissat B."/>
            <person name="Hoppner M.P."/>
            <person name="Ishida K.-I."/>
            <person name="Kim E."/>
            <person name="Koreny L."/>
            <person name="Kroth P.G."/>
            <person name="Liu Y."/>
            <person name="Malik S.-B."/>
            <person name="Maier U.G."/>
            <person name="McRose D."/>
            <person name="Mock T."/>
            <person name="Neilson J.A."/>
            <person name="Onodera N.T."/>
            <person name="Poole A.M."/>
            <person name="Pritham E.J."/>
            <person name="Richards T.A."/>
            <person name="Rocap G."/>
            <person name="Roy S.W."/>
            <person name="Sarai C."/>
            <person name="Schaack S."/>
            <person name="Shirato S."/>
            <person name="Slamovits C.H."/>
            <person name="Spencer D.F."/>
            <person name="Suzuki S."/>
            <person name="Worden A.Z."/>
            <person name="Zauner S."/>
            <person name="Barry K."/>
            <person name="Bell C."/>
            <person name="Bharti A.K."/>
            <person name="Crow J.A."/>
            <person name="Grimwood J."/>
            <person name="Kramer R."/>
            <person name="Lindquist E."/>
            <person name="Lucas S."/>
            <person name="Salamov A."/>
            <person name="McFadden G.I."/>
            <person name="Lane C.E."/>
            <person name="Keeling P.J."/>
            <person name="Gray M.W."/>
            <person name="Grigoriev I.V."/>
            <person name="Archibald J.M."/>
        </authorList>
    </citation>
    <scope>NUCLEOTIDE SEQUENCE</scope>
    <source>
        <strain evidence="4">CCMP2712</strain>
    </source>
</reference>
<accession>L1J2Z5</accession>
<dbReference type="PaxDb" id="55529-EKX42509"/>
<dbReference type="GeneID" id="17299219"/>
<evidence type="ECO:0000313" key="3">
    <source>
        <dbReference type="EnsemblProtists" id="EKX42509"/>
    </source>
</evidence>
<reference evidence="3" key="3">
    <citation type="submission" date="2015-06" db="UniProtKB">
        <authorList>
            <consortium name="EnsemblProtists"/>
        </authorList>
    </citation>
    <scope>IDENTIFICATION</scope>
</reference>
<dbReference type="Proteomes" id="UP000011087">
    <property type="component" value="Unassembled WGS sequence"/>
</dbReference>
<proteinExistence type="predicted"/>
<reference evidence="2 4" key="1">
    <citation type="journal article" date="2012" name="Nature">
        <title>Algal genomes reveal evolutionary mosaicism and the fate of nucleomorphs.</title>
        <authorList>
            <consortium name="DOE Joint Genome Institute"/>
            <person name="Curtis B.A."/>
            <person name="Tanifuji G."/>
            <person name="Burki F."/>
            <person name="Gruber A."/>
            <person name="Irimia M."/>
            <person name="Maruyama S."/>
            <person name="Arias M.C."/>
            <person name="Ball S.G."/>
            <person name="Gile G.H."/>
            <person name="Hirakawa Y."/>
            <person name="Hopkins J.F."/>
            <person name="Kuo A."/>
            <person name="Rensing S.A."/>
            <person name="Schmutz J."/>
            <person name="Symeonidi A."/>
            <person name="Elias M."/>
            <person name="Eveleigh R.J."/>
            <person name="Herman E.K."/>
            <person name="Klute M.J."/>
            <person name="Nakayama T."/>
            <person name="Obornik M."/>
            <person name="Reyes-Prieto A."/>
            <person name="Armbrust E.V."/>
            <person name="Aves S.J."/>
            <person name="Beiko R.G."/>
            <person name="Coutinho P."/>
            <person name="Dacks J.B."/>
            <person name="Durnford D.G."/>
            <person name="Fast N.M."/>
            <person name="Green B.R."/>
            <person name="Grisdale C.J."/>
            <person name="Hempel F."/>
            <person name="Henrissat B."/>
            <person name="Hoppner M.P."/>
            <person name="Ishida K."/>
            <person name="Kim E."/>
            <person name="Koreny L."/>
            <person name="Kroth P.G."/>
            <person name="Liu Y."/>
            <person name="Malik S.B."/>
            <person name="Maier U.G."/>
            <person name="McRose D."/>
            <person name="Mock T."/>
            <person name="Neilson J.A."/>
            <person name="Onodera N.T."/>
            <person name="Poole A.M."/>
            <person name="Pritham E.J."/>
            <person name="Richards T.A."/>
            <person name="Rocap G."/>
            <person name="Roy S.W."/>
            <person name="Sarai C."/>
            <person name="Schaack S."/>
            <person name="Shirato S."/>
            <person name="Slamovits C.H."/>
            <person name="Spencer D.F."/>
            <person name="Suzuki S."/>
            <person name="Worden A.Z."/>
            <person name="Zauner S."/>
            <person name="Barry K."/>
            <person name="Bell C."/>
            <person name="Bharti A.K."/>
            <person name="Crow J.A."/>
            <person name="Grimwood J."/>
            <person name="Kramer R."/>
            <person name="Lindquist E."/>
            <person name="Lucas S."/>
            <person name="Salamov A."/>
            <person name="McFadden G.I."/>
            <person name="Lane C.E."/>
            <person name="Keeling P.J."/>
            <person name="Gray M.W."/>
            <person name="Grigoriev I.V."/>
            <person name="Archibald J.M."/>
        </authorList>
    </citation>
    <scope>NUCLEOTIDE SEQUENCE</scope>
    <source>
        <strain evidence="2 4">CCMP2712</strain>
    </source>
</reference>
<name>L1J2Z5_GUITC</name>
<dbReference type="EMBL" id="JH993016">
    <property type="protein sequence ID" value="EKX42509.1"/>
    <property type="molecule type" value="Genomic_DNA"/>
</dbReference>
<gene>
    <name evidence="2" type="ORF">GUITHDRAFT_111484</name>
</gene>
<organism evidence="2">
    <name type="scientific">Guillardia theta (strain CCMP2712)</name>
    <name type="common">Cryptophyte</name>
    <dbReference type="NCBI Taxonomy" id="905079"/>
    <lineage>
        <taxon>Eukaryota</taxon>
        <taxon>Cryptophyceae</taxon>
        <taxon>Pyrenomonadales</taxon>
        <taxon>Geminigeraceae</taxon>
        <taxon>Guillardia</taxon>
    </lineage>
</organism>
<keyword evidence="1" id="KW-0732">Signal</keyword>